<dbReference type="RefSeq" id="WP_345415660.1">
    <property type="nucleotide sequence ID" value="NZ_AP031496.1"/>
</dbReference>
<name>A0AAV3TWN9_9ALTE</name>
<dbReference type="Gene3D" id="3.10.350.10">
    <property type="entry name" value="LysM domain"/>
    <property type="match status" value="3"/>
</dbReference>
<feature type="domain" description="LysM" evidence="2">
    <location>
        <begin position="429"/>
        <end position="473"/>
    </location>
</feature>
<feature type="domain" description="LysM" evidence="2">
    <location>
        <begin position="352"/>
        <end position="395"/>
    </location>
</feature>
<sequence>MVSINKLYPLAAAGMLIVACQAQNRTSPTNTESQAEQTTAAPVVERKVSKANPIKDRKVKVCTIEQYGDPGFELTDHVDLWDRLRAGFAIPDQNHKRINRYIDWYKKHPGYLDRVAKRGQPYLHHIIEQLEAAELPLELALLPIVESAFDPFAYSHGRASGMWQFVPGTAKAYGLKQNWWYDGRRDVVASTNAAVEYLSYLRDYFEGDWLAALAAYNSGQGTVGRAIRKNRKAGKADDYWSLKLPDETAAYVPQLLALAKLVANPEHYGVELSAIDNKPWFQAVPIGSQIDLSQAAELADISIDELYKLNPGFNRWATDPTGPHELLIPVDKSVTFTTNLSQLSKEKRVGWQRYIIKNGDALSTIAAKFNTDVSTIKTVNGLSGNNIRAGKALMIPAAMADDSKYSYSADQRLAKVQARKPNINNRYKIQYQTQAGDSLWVIAKKHGVSVRNLAKWNSMAPNDPLKVNKTLVIWADNGKDSADNSVATNNQTLRKIYYKVRSGDSLDRIARKFNISVKQIRNWNTKARKKYLQPGDSLTLFVDVRNISH</sequence>
<dbReference type="PROSITE" id="PS00922">
    <property type="entry name" value="TRANSGLYCOSYLASE"/>
    <property type="match status" value="1"/>
</dbReference>
<comment type="caution">
    <text evidence="3">The sequence shown here is derived from an EMBL/GenBank/DDBJ whole genome shotgun (WGS) entry which is preliminary data.</text>
</comment>
<dbReference type="SUPFAM" id="SSF54106">
    <property type="entry name" value="LysM domain"/>
    <property type="match status" value="3"/>
</dbReference>
<dbReference type="GO" id="GO:0000270">
    <property type="term" value="P:peptidoglycan metabolic process"/>
    <property type="evidence" value="ECO:0007669"/>
    <property type="project" value="InterPro"/>
</dbReference>
<comment type="similarity">
    <text evidence="1">Belongs to the transglycosylase Slt family.</text>
</comment>
<evidence type="ECO:0000259" key="2">
    <source>
        <dbReference type="PROSITE" id="PS51782"/>
    </source>
</evidence>
<proteinExistence type="inferred from homology"/>
<dbReference type="SUPFAM" id="SSF53955">
    <property type="entry name" value="Lysozyme-like"/>
    <property type="match status" value="1"/>
</dbReference>
<dbReference type="GO" id="GO:0008932">
    <property type="term" value="F:lytic endotransglycosylase activity"/>
    <property type="evidence" value="ECO:0007669"/>
    <property type="project" value="TreeGrafter"/>
</dbReference>
<evidence type="ECO:0000313" key="4">
    <source>
        <dbReference type="Proteomes" id="UP001409585"/>
    </source>
</evidence>
<dbReference type="SMART" id="SM00257">
    <property type="entry name" value="LysM"/>
    <property type="match status" value="3"/>
</dbReference>
<dbReference type="AlphaFoldDB" id="A0AAV3TWN9"/>
<dbReference type="Pfam" id="PF01476">
    <property type="entry name" value="LysM"/>
    <property type="match status" value="3"/>
</dbReference>
<dbReference type="PROSITE" id="PS51782">
    <property type="entry name" value="LYSM"/>
    <property type="match status" value="3"/>
</dbReference>
<dbReference type="InterPro" id="IPR023346">
    <property type="entry name" value="Lysozyme-like_dom_sf"/>
</dbReference>
<dbReference type="Proteomes" id="UP001409585">
    <property type="component" value="Unassembled WGS sequence"/>
</dbReference>
<evidence type="ECO:0000313" key="3">
    <source>
        <dbReference type="EMBL" id="GAA4929839.1"/>
    </source>
</evidence>
<dbReference type="InterPro" id="IPR008258">
    <property type="entry name" value="Transglycosylase_SLT_dom_1"/>
</dbReference>
<accession>A0AAV3TWN9</accession>
<dbReference type="InterPro" id="IPR036779">
    <property type="entry name" value="LysM_dom_sf"/>
</dbReference>
<organism evidence="3 4">
    <name type="scientific">Halioxenophilus aromaticivorans</name>
    <dbReference type="NCBI Taxonomy" id="1306992"/>
    <lineage>
        <taxon>Bacteria</taxon>
        <taxon>Pseudomonadati</taxon>
        <taxon>Pseudomonadota</taxon>
        <taxon>Gammaproteobacteria</taxon>
        <taxon>Alteromonadales</taxon>
        <taxon>Alteromonadaceae</taxon>
        <taxon>Halioxenophilus</taxon>
    </lineage>
</organism>
<dbReference type="CDD" id="cd00118">
    <property type="entry name" value="LysM"/>
    <property type="match status" value="3"/>
</dbReference>
<evidence type="ECO:0000256" key="1">
    <source>
        <dbReference type="ARBA" id="ARBA00007734"/>
    </source>
</evidence>
<dbReference type="CDD" id="cd16894">
    <property type="entry name" value="MltD-like"/>
    <property type="match status" value="1"/>
</dbReference>
<protein>
    <submittedName>
        <fullName evidence="3">LysM peptidoglycan-binding domain-containing protein</fullName>
    </submittedName>
</protein>
<dbReference type="PANTHER" id="PTHR33734:SF22">
    <property type="entry name" value="MEMBRANE-BOUND LYTIC MUREIN TRANSGLYCOSYLASE D"/>
    <property type="match status" value="1"/>
</dbReference>
<dbReference type="Gene3D" id="1.10.530.10">
    <property type="match status" value="1"/>
</dbReference>
<dbReference type="InterPro" id="IPR000189">
    <property type="entry name" value="Transglyc_AS"/>
</dbReference>
<dbReference type="EMBL" id="BAABLX010000001">
    <property type="protein sequence ID" value="GAA4929839.1"/>
    <property type="molecule type" value="Genomic_DNA"/>
</dbReference>
<reference evidence="4" key="1">
    <citation type="journal article" date="2019" name="Int. J. Syst. Evol. Microbiol.">
        <title>The Global Catalogue of Microorganisms (GCM) 10K type strain sequencing project: providing services to taxonomists for standard genome sequencing and annotation.</title>
        <authorList>
            <consortium name="The Broad Institute Genomics Platform"/>
            <consortium name="The Broad Institute Genome Sequencing Center for Infectious Disease"/>
            <person name="Wu L."/>
            <person name="Ma J."/>
        </authorList>
    </citation>
    <scope>NUCLEOTIDE SEQUENCE [LARGE SCALE GENOMIC DNA]</scope>
    <source>
        <strain evidence="4">JCM 19134</strain>
    </source>
</reference>
<dbReference type="InterPro" id="IPR018392">
    <property type="entry name" value="LysM"/>
</dbReference>
<feature type="domain" description="LysM" evidence="2">
    <location>
        <begin position="496"/>
        <end position="540"/>
    </location>
</feature>
<dbReference type="PANTHER" id="PTHR33734">
    <property type="entry name" value="LYSM DOMAIN-CONTAINING GPI-ANCHORED PROTEIN 2"/>
    <property type="match status" value="1"/>
</dbReference>
<gene>
    <name evidence="3" type="ORF">GCM10025791_01960</name>
</gene>
<dbReference type="PROSITE" id="PS51257">
    <property type="entry name" value="PROKAR_LIPOPROTEIN"/>
    <property type="match status" value="1"/>
</dbReference>
<keyword evidence="4" id="KW-1185">Reference proteome</keyword>
<dbReference type="Pfam" id="PF01464">
    <property type="entry name" value="SLT"/>
    <property type="match status" value="1"/>
</dbReference>
<dbReference type="GO" id="GO:0016020">
    <property type="term" value="C:membrane"/>
    <property type="evidence" value="ECO:0007669"/>
    <property type="project" value="InterPro"/>
</dbReference>